<name>A0A8J5N0Y6_HOMAM</name>
<feature type="coiled-coil region" evidence="6">
    <location>
        <begin position="673"/>
        <end position="721"/>
    </location>
</feature>
<comment type="subcellular location">
    <subcellularLocation>
        <location evidence="1">Cytoplasm</location>
        <location evidence="1">Cytoskeleton</location>
        <location evidence="1">Microtubule organizing center</location>
        <location evidence="1">Centrosome</location>
    </subcellularLocation>
</comment>
<evidence type="ECO:0000256" key="2">
    <source>
        <dbReference type="ARBA" id="ARBA00022490"/>
    </source>
</evidence>
<evidence type="ECO:0000313" key="9">
    <source>
        <dbReference type="EMBL" id="KAG7170959.1"/>
    </source>
</evidence>
<evidence type="ECO:0000256" key="7">
    <source>
        <dbReference type="SAM" id="MobiDB-lite"/>
    </source>
</evidence>
<feature type="coiled-coil region" evidence="6">
    <location>
        <begin position="2214"/>
        <end position="2248"/>
    </location>
</feature>
<dbReference type="Pfam" id="PF10495">
    <property type="entry name" value="PACT_coil_coil"/>
    <property type="match status" value="1"/>
</dbReference>
<keyword evidence="3" id="KW-0597">Phosphoprotein</keyword>
<feature type="coiled-coil region" evidence="6">
    <location>
        <begin position="798"/>
        <end position="846"/>
    </location>
</feature>
<evidence type="ECO:0000256" key="6">
    <source>
        <dbReference type="SAM" id="Coils"/>
    </source>
</evidence>
<dbReference type="PANTHER" id="PTHR44981">
    <property type="entry name" value="PERICENTRIN-LIKE PROTEIN, ISOFORM F"/>
    <property type="match status" value="1"/>
</dbReference>
<dbReference type="Proteomes" id="UP000747542">
    <property type="component" value="Unassembled WGS sequence"/>
</dbReference>
<keyword evidence="5" id="KW-0206">Cytoskeleton</keyword>
<dbReference type="EMBL" id="JAHLQT010013238">
    <property type="protein sequence ID" value="KAG7170959.1"/>
    <property type="molecule type" value="Genomic_DNA"/>
</dbReference>
<dbReference type="InterPro" id="IPR028745">
    <property type="entry name" value="AKAP9/Pericentrin"/>
</dbReference>
<keyword evidence="4 6" id="KW-0175">Coiled coil</keyword>
<feature type="coiled-coil region" evidence="6">
    <location>
        <begin position="2006"/>
        <end position="2114"/>
    </location>
</feature>
<feature type="coiled-coil region" evidence="6">
    <location>
        <begin position="1098"/>
        <end position="1146"/>
    </location>
</feature>
<gene>
    <name evidence="9" type="primary">Akap9-L</name>
    <name evidence="9" type="ORF">Hamer_G012532</name>
</gene>
<keyword evidence="10" id="KW-1185">Reference proteome</keyword>
<feature type="coiled-coil region" evidence="6">
    <location>
        <begin position="1364"/>
        <end position="1600"/>
    </location>
</feature>
<organism evidence="9 10">
    <name type="scientific">Homarus americanus</name>
    <name type="common">American lobster</name>
    <dbReference type="NCBI Taxonomy" id="6706"/>
    <lineage>
        <taxon>Eukaryota</taxon>
        <taxon>Metazoa</taxon>
        <taxon>Ecdysozoa</taxon>
        <taxon>Arthropoda</taxon>
        <taxon>Crustacea</taxon>
        <taxon>Multicrustacea</taxon>
        <taxon>Malacostraca</taxon>
        <taxon>Eumalacostraca</taxon>
        <taxon>Eucarida</taxon>
        <taxon>Decapoda</taxon>
        <taxon>Pleocyemata</taxon>
        <taxon>Astacidea</taxon>
        <taxon>Nephropoidea</taxon>
        <taxon>Nephropidae</taxon>
        <taxon>Homarus</taxon>
    </lineage>
</organism>
<comment type="caution">
    <text evidence="9">The sequence shown here is derived from an EMBL/GenBank/DDBJ whole genome shotgun (WGS) entry which is preliminary data.</text>
</comment>
<dbReference type="GO" id="GO:0060090">
    <property type="term" value="F:molecular adaptor activity"/>
    <property type="evidence" value="ECO:0007669"/>
    <property type="project" value="InterPro"/>
</dbReference>
<evidence type="ECO:0000256" key="4">
    <source>
        <dbReference type="ARBA" id="ARBA00023054"/>
    </source>
</evidence>
<feature type="coiled-coil region" evidence="6">
    <location>
        <begin position="1838"/>
        <end position="1865"/>
    </location>
</feature>
<evidence type="ECO:0000256" key="1">
    <source>
        <dbReference type="ARBA" id="ARBA00004300"/>
    </source>
</evidence>
<dbReference type="GO" id="GO:0005813">
    <property type="term" value="C:centrosome"/>
    <property type="evidence" value="ECO:0007669"/>
    <property type="project" value="UniProtKB-SubCell"/>
</dbReference>
<dbReference type="GO" id="GO:0005737">
    <property type="term" value="C:cytoplasm"/>
    <property type="evidence" value="ECO:0007669"/>
    <property type="project" value="UniProtKB-ARBA"/>
</dbReference>
<evidence type="ECO:0000259" key="8">
    <source>
        <dbReference type="Pfam" id="PF10495"/>
    </source>
</evidence>
<evidence type="ECO:0000313" key="10">
    <source>
        <dbReference type="Proteomes" id="UP000747542"/>
    </source>
</evidence>
<feature type="coiled-coil region" evidence="6">
    <location>
        <begin position="1894"/>
        <end position="1970"/>
    </location>
</feature>
<evidence type="ECO:0000256" key="3">
    <source>
        <dbReference type="ARBA" id="ARBA00022553"/>
    </source>
</evidence>
<accession>A0A8J5N0Y6</accession>
<reference evidence="9" key="1">
    <citation type="journal article" date="2021" name="Sci. Adv.">
        <title>The American lobster genome reveals insights on longevity, neural, and immune adaptations.</title>
        <authorList>
            <person name="Polinski J.M."/>
            <person name="Zimin A.V."/>
            <person name="Clark K.F."/>
            <person name="Kohn A.B."/>
            <person name="Sadowski N."/>
            <person name="Timp W."/>
            <person name="Ptitsyn A."/>
            <person name="Khanna P."/>
            <person name="Romanova D.Y."/>
            <person name="Williams P."/>
            <person name="Greenwood S.J."/>
            <person name="Moroz L.L."/>
            <person name="Walt D.R."/>
            <person name="Bodnar A.G."/>
        </authorList>
    </citation>
    <scope>NUCLEOTIDE SEQUENCE</scope>
    <source>
        <strain evidence="9">GMGI-L3</strain>
    </source>
</reference>
<feature type="region of interest" description="Disordered" evidence="7">
    <location>
        <begin position="910"/>
        <end position="939"/>
    </location>
</feature>
<protein>
    <submittedName>
        <fullName evidence="9">A-kinase anchor protein 9-like</fullName>
    </submittedName>
</protein>
<dbReference type="InterPro" id="IPR019528">
    <property type="entry name" value="PACT_domain"/>
</dbReference>
<keyword evidence="2" id="KW-0963">Cytoplasm</keyword>
<feature type="non-terminal residue" evidence="9">
    <location>
        <position position="1"/>
    </location>
</feature>
<evidence type="ECO:0000256" key="5">
    <source>
        <dbReference type="ARBA" id="ARBA00023212"/>
    </source>
</evidence>
<feature type="coiled-coil region" evidence="6">
    <location>
        <begin position="1045"/>
        <end position="1072"/>
    </location>
</feature>
<feature type="domain" description="Pericentrin/AKAP-450 centrosomal targeting" evidence="8">
    <location>
        <begin position="2316"/>
        <end position="2359"/>
    </location>
</feature>
<sequence>NVSGQYLEDVKSLLIELDEDMQSSPNCTDINTVPTQGDDVKTFTDKVEHLINIRNTLVEAANEFEEHLEEAVTLRLSCIKRELYDLTKLTAIKLTAKDSEGSTKTSSISEDLTTQLETQQQFIHEFMDITTNINLDAQSEKMKILKNQEMMVHKILEDNKEKLHFVCQEHMEDMKNVSSLSDAIKYSSELMLSLEKTLSDEVSWVEQQYKELLEQYNYEQTLHTQSRSLTLEELKNRLIVLLRGTATQTELDDLKSHQKCELMKLQEEHGAEVQRLERQLAVRDQETLLEDANDELHKIIDPATDVNSVLFQRHLQSLYSDRDWYKKTVGLLSHVTLQLLHYYSVAESYTNKPQDHKVINEIIEDQSAMHQPELFSGRVLDLSFLSDSMPDDSYTSQLNMFAEDTALSTGLISKTIYTDQGDEPELVSNSGSVLDSTAMSEGMLDDVDKDEQVRSILTKSYPQLMSILKGRWDRVVVENLEKEVQELTISLQASAGMLKIFLHSVSSENQDLSSHTIREVTQDDSVKETVSDLSQHHLSETIEALSKTPGDEVQPNKSIRESESSCSTVSLKIHNVRKKFMKNLKDTEVDLPLKEDALDVTSQSSQSELFKELTQLDLVNLSESLTILLSQDESFINFTKLKHQELIDEEKLKEVLKQLCQNVQFTACLQMKLHHVEGLLKGLEEEKKTLEDENCRLNHYSKNLAMELQVVKDQIEELEAVQQDQEGGTALRATLSAKNKSLMDHTELVARVGDLEGILETLLEVADRQLRSSRQFLEEHASERDQEMEDLMHTKDKLASQLREKDALLVQHANLEKEVENLERQLREKSQELQDALASKEEIQVEHKAAVDKIWDLREIIQSLEAQVDGKCVEESNLNTQVETLTAALSLAHQDSQDLTSKLEALQCGGSIQGGGHSREQLPTQGPRTVEPEEEENDAQLTGTSLFMELRDEYRQGTRNVSGQTLLQIIEETVERTTSGLEALQLSVSSASQSAEDLSIQDHLDVPSLQERENNRALSPASVDRRLEDKLLTLERTTEAAVKRTRDLEMTLKNLRVDHEEVTAERDVLQEHSKEQLVQISSLEARLDEIRRSEHPMTAELRQRLNFVQENLEKKRNEITKKGREIEELKHNLTSTRGKLMSREEELERMQCVSQPHSLPLSTADQLLTKQRHLEDELATKYIIIEKLKKELVDASKSDTIPPLLAQSLIEDKNAEISELYQQLRNMKSRVHEVVTFIANGTSLAECKNMLQKIIGDDKFSPRLSDAEAPEVLRKTLVQDSDLTSYSSLTSHVPSSGNLTLMSLQHEAPHEISKTSSSHTSMTFKEIKEMVEEEKAAPHTSPFEEGIPFTKEEYESLCSASGEVTVLRAQIELMQKEIDNLNKYQAKLEEDYKVAQEMLEAREEEITQLSEEIEDTGSLPLPSQTLHMQDMCFRLEEQVVELQERFNEAAAMNREYEEEIEKLNLRTSQYEQEIKELQEGIELLRKEDKQKEVLLLEKETSLQETRREIDKNVDQHKQKQMELCREMKVLHEQMEQLKQQHEEQSAALQRKTEEVAQLSAQLDLVHSEMKERLSHTNKEMAQLEEQYQQEISDMKEEQILREKQLCSDYEERMAAQVSDLSVKLGRDKEEAVARQQRFYKSALHEANREKERVQMELQEQPHLFDSVDALNAGVKLELDKSGQLDNSLVSFVKHGHTRGDPGDLSTRASSAVSDISDGDGPSDIAVKVQRLMNKVDKEGIEMLTLIELMFLQKHQTHLDNSQRTLISQSGFIATGSTESSIADIQERSAQSVQGKTEDGVTVGERTQLLRHMAALEEELINLLEFRLEQEKKLGIEWKLSFESEKKRARELIEQLREEKLASADRVSELKILRSQFFVQRLELQKIQGESSSVNETLETNEKEVEMLKDALQAERNNFSRVSKALNQQRHLAAVTRSQQDGVIKDLRCTLDSERERIMDLYTQLAELTNQQANKQCDRRGIITRRMESERITSGVKETTTAITPTVEDLQMQLAVEKERFTELQRSYERERRKVVTQNEQAHAERACAKVELMEEQGKCAELTKTIRNMEMEKDTLLRQMSQNRERLQHQESRIREMEAEIRKLEGDLRAQADGHQAASHRVREEDAQLHINYTRSLNKLGEAEAELCTLRHKLRTVTKDLELSKEKEEQLQQELTTEKMAINRLGLPALARINNLDEYFELQLKENLELCKSVLRLTDDRQAMRQKIDTLENTVTDLTEQLIKTKAAASNHVDFEKMLQMERSAWEKERTSLQNIISRKDIEMTRLQIEAGSRNTLQNVNNAQLDDERVQYMYGKYVRSEHWRKALIWQKRYLLVVIKGYRDDEQATLSRLRNMASQVHGAVRNEAVEAADNAGWSFGNGCNLSNEEYGYKASAEKTTWVTDSPPISTHSLNHSLYSRNLFLEEESPRLNEYIERLDNIHSALGLNPKNI</sequence>
<feature type="region of interest" description="Disordered" evidence="7">
    <location>
        <begin position="1696"/>
        <end position="1716"/>
    </location>
</feature>
<dbReference type="GO" id="GO:0007165">
    <property type="term" value="P:signal transduction"/>
    <property type="evidence" value="ECO:0007669"/>
    <property type="project" value="InterPro"/>
</dbReference>
<proteinExistence type="predicted"/>
<dbReference type="PANTHER" id="PTHR44981:SF2">
    <property type="entry name" value="PERICENTRIN-LIKE PROTEIN, ISOFORM F"/>
    <property type="match status" value="1"/>
</dbReference>